<feature type="compositionally biased region" description="Polar residues" evidence="1">
    <location>
        <begin position="31"/>
        <end position="43"/>
    </location>
</feature>
<proteinExistence type="predicted"/>
<comment type="caution">
    <text evidence="2">The sequence shown here is derived from an EMBL/GenBank/DDBJ whole genome shotgun (WGS) entry which is preliminary data.</text>
</comment>
<evidence type="ECO:0000313" key="3">
    <source>
        <dbReference type="Proteomes" id="UP001255246"/>
    </source>
</evidence>
<gene>
    <name evidence="2" type="ORF">RM706_10115</name>
</gene>
<feature type="region of interest" description="Disordered" evidence="1">
    <location>
        <begin position="31"/>
        <end position="54"/>
    </location>
</feature>
<organism evidence="2 3">
    <name type="scientific">Croceitalea rosinachiae</name>
    <dbReference type="NCBI Taxonomy" id="3075596"/>
    <lineage>
        <taxon>Bacteria</taxon>
        <taxon>Pseudomonadati</taxon>
        <taxon>Bacteroidota</taxon>
        <taxon>Flavobacteriia</taxon>
        <taxon>Flavobacteriales</taxon>
        <taxon>Flavobacteriaceae</taxon>
        <taxon>Croceitalea</taxon>
    </lineage>
</organism>
<accession>A0ABU3AB22</accession>
<dbReference type="Proteomes" id="UP001255246">
    <property type="component" value="Unassembled WGS sequence"/>
</dbReference>
<protein>
    <submittedName>
        <fullName evidence="2">Uncharacterized protein</fullName>
    </submittedName>
</protein>
<dbReference type="EMBL" id="JAVRHR010000002">
    <property type="protein sequence ID" value="MDT0607386.1"/>
    <property type="molecule type" value="Genomic_DNA"/>
</dbReference>
<reference evidence="2 3" key="1">
    <citation type="submission" date="2023-09" db="EMBL/GenBank/DDBJ databases">
        <authorList>
            <person name="Rey-Velasco X."/>
        </authorList>
    </citation>
    <scope>NUCLEOTIDE SEQUENCE [LARGE SCALE GENOMIC DNA]</scope>
    <source>
        <strain evidence="2 3">F388</strain>
    </source>
</reference>
<dbReference type="RefSeq" id="WP_311351027.1">
    <property type="nucleotide sequence ID" value="NZ_JAVRHR010000002.1"/>
</dbReference>
<evidence type="ECO:0000313" key="2">
    <source>
        <dbReference type="EMBL" id="MDT0607386.1"/>
    </source>
</evidence>
<evidence type="ECO:0000256" key="1">
    <source>
        <dbReference type="SAM" id="MobiDB-lite"/>
    </source>
</evidence>
<sequence length="151" mass="17723">MKKLTTFTFLVLCLIGTEMVSAQFRNNNRYGRQQRTSIPQAQATPEEPKPKTADELVDEQMPKITESLELDPFEEAVVRSTLVKYVTKRLELQILKLEPKKMQEEFEKLGEQQTEELKAGLPEDKFEAYLELQENRFKTKKKKKKKKKNKT</sequence>
<name>A0ABU3AB22_9FLAO</name>
<keyword evidence="3" id="KW-1185">Reference proteome</keyword>